<organism evidence="1 2">
    <name type="scientific">Mikania micrantha</name>
    <name type="common">bitter vine</name>
    <dbReference type="NCBI Taxonomy" id="192012"/>
    <lineage>
        <taxon>Eukaryota</taxon>
        <taxon>Viridiplantae</taxon>
        <taxon>Streptophyta</taxon>
        <taxon>Embryophyta</taxon>
        <taxon>Tracheophyta</taxon>
        <taxon>Spermatophyta</taxon>
        <taxon>Magnoliopsida</taxon>
        <taxon>eudicotyledons</taxon>
        <taxon>Gunneridae</taxon>
        <taxon>Pentapetalae</taxon>
        <taxon>asterids</taxon>
        <taxon>campanulids</taxon>
        <taxon>Asterales</taxon>
        <taxon>Asteraceae</taxon>
        <taxon>Asteroideae</taxon>
        <taxon>Heliantheae alliance</taxon>
        <taxon>Eupatorieae</taxon>
        <taxon>Mikania</taxon>
    </lineage>
</organism>
<gene>
    <name evidence="1" type="ORF">E3N88_18219</name>
</gene>
<accession>A0A5N6NVV2</accession>
<comment type="caution">
    <text evidence="1">The sequence shown here is derived from an EMBL/GenBank/DDBJ whole genome shotgun (WGS) entry which is preliminary data.</text>
</comment>
<dbReference type="EMBL" id="SZYD01000009">
    <property type="protein sequence ID" value="KAD5318273.1"/>
    <property type="molecule type" value="Genomic_DNA"/>
</dbReference>
<evidence type="ECO:0000313" key="1">
    <source>
        <dbReference type="EMBL" id="KAD5318273.1"/>
    </source>
</evidence>
<proteinExistence type="predicted"/>
<evidence type="ECO:0000313" key="2">
    <source>
        <dbReference type="Proteomes" id="UP000326396"/>
    </source>
</evidence>
<dbReference type="AlphaFoldDB" id="A0A5N6NVV2"/>
<keyword evidence="2" id="KW-1185">Reference proteome</keyword>
<reference evidence="1 2" key="1">
    <citation type="submission" date="2019-05" db="EMBL/GenBank/DDBJ databases">
        <title>Mikania micrantha, genome provides insights into the molecular mechanism of rapid growth.</title>
        <authorList>
            <person name="Liu B."/>
        </authorList>
    </citation>
    <scope>NUCLEOTIDE SEQUENCE [LARGE SCALE GENOMIC DNA]</scope>
    <source>
        <strain evidence="1">NLD-2019</strain>
        <tissue evidence="1">Leaf</tissue>
    </source>
</reference>
<dbReference type="Proteomes" id="UP000326396">
    <property type="component" value="Linkage Group LG17"/>
</dbReference>
<sequence length="86" mass="10138">MEFWTRRALLGSLSRYATGEAVEWIDLLHHIMQKVYLFSNSNKNTTRRTSDETFSSNHYSEAIRSHRSYQGSYLQVLIIVLQSKLR</sequence>
<name>A0A5N6NVV2_9ASTR</name>
<protein>
    <submittedName>
        <fullName evidence="1">Uncharacterized protein</fullName>
    </submittedName>
</protein>